<dbReference type="NCBIfam" id="TIGR01146">
    <property type="entry name" value="ATPsyn_F1gamma"/>
    <property type="match status" value="1"/>
</dbReference>
<keyword evidence="7 11" id="KW-0472">Membrane</keyword>
<comment type="function">
    <text evidence="1 11">Produces ATP from ADP in the presence of a proton gradient across the membrane. The gamma chain is believed to be important in regulating ATPase activity and the flow of protons through the CF(0) complex.</text>
</comment>
<keyword evidence="6 11" id="KW-0406">Ion transport</keyword>
<evidence type="ECO:0000256" key="3">
    <source>
        <dbReference type="ARBA" id="ARBA00007681"/>
    </source>
</evidence>
<keyword evidence="9 11" id="KW-0066">ATP synthesis</keyword>
<evidence type="ECO:0000256" key="6">
    <source>
        <dbReference type="ARBA" id="ARBA00023065"/>
    </source>
</evidence>
<comment type="caution">
    <text evidence="12">The sequence shown here is derived from an EMBL/GenBank/DDBJ whole genome shotgun (WGS) entry which is preliminary data.</text>
</comment>
<evidence type="ECO:0000256" key="11">
    <source>
        <dbReference type="HAMAP-Rule" id="MF_00815"/>
    </source>
</evidence>
<evidence type="ECO:0000256" key="1">
    <source>
        <dbReference type="ARBA" id="ARBA00003456"/>
    </source>
</evidence>
<dbReference type="PANTHER" id="PTHR11693:SF22">
    <property type="entry name" value="ATP SYNTHASE SUBUNIT GAMMA, MITOCHONDRIAL"/>
    <property type="match status" value="1"/>
</dbReference>
<dbReference type="GO" id="GO:0009579">
    <property type="term" value="C:thylakoid"/>
    <property type="evidence" value="ECO:0007669"/>
    <property type="project" value="UniProtKB-SubCell"/>
</dbReference>
<dbReference type="EMBL" id="DRLD01000417">
    <property type="protein sequence ID" value="HED11934.1"/>
    <property type="molecule type" value="Genomic_DNA"/>
</dbReference>
<dbReference type="AlphaFoldDB" id="A0A7V1LPU6"/>
<evidence type="ECO:0000256" key="4">
    <source>
        <dbReference type="ARBA" id="ARBA00022448"/>
    </source>
</evidence>
<keyword evidence="8 11" id="KW-0139">CF(1)</keyword>
<dbReference type="GO" id="GO:0005886">
    <property type="term" value="C:plasma membrane"/>
    <property type="evidence" value="ECO:0007669"/>
    <property type="project" value="UniProtKB-SubCell"/>
</dbReference>
<dbReference type="PROSITE" id="PS00153">
    <property type="entry name" value="ATPASE_GAMMA"/>
    <property type="match status" value="1"/>
</dbReference>
<dbReference type="Pfam" id="PF00231">
    <property type="entry name" value="ATP-synt"/>
    <property type="match status" value="1"/>
</dbReference>
<evidence type="ECO:0000256" key="7">
    <source>
        <dbReference type="ARBA" id="ARBA00023136"/>
    </source>
</evidence>
<keyword evidence="5 11" id="KW-0375">Hydrogen ion transport</keyword>
<dbReference type="GO" id="GO:0046933">
    <property type="term" value="F:proton-transporting ATP synthase activity, rotational mechanism"/>
    <property type="evidence" value="ECO:0007669"/>
    <property type="project" value="UniProtKB-UniRule"/>
</dbReference>
<evidence type="ECO:0000313" key="12">
    <source>
        <dbReference type="EMBL" id="HED11934.1"/>
    </source>
</evidence>
<dbReference type="InterPro" id="IPR035968">
    <property type="entry name" value="ATP_synth_F1_ATPase_gsu"/>
</dbReference>
<dbReference type="GO" id="GO:0045259">
    <property type="term" value="C:proton-transporting ATP synthase complex"/>
    <property type="evidence" value="ECO:0007669"/>
    <property type="project" value="UniProtKB-KW"/>
</dbReference>
<accession>A0A7V1LPU6</accession>
<dbReference type="HAMAP" id="MF_00815">
    <property type="entry name" value="ATP_synth_gamma_bact"/>
    <property type="match status" value="1"/>
</dbReference>
<comment type="subunit">
    <text evidence="11">F-type ATPases have 2 components, CF(1) - the catalytic core - and CF(0) - the membrane proton channel. CF(1) has five subunits: alpha(3), beta(3), gamma(1), delta(1), epsilon(1). CF(0) has three main subunits: a, b and c.</text>
</comment>
<dbReference type="FunFam" id="1.10.287.80:FF:000003">
    <property type="entry name" value="ATP synthase gamma chain, chloroplastic"/>
    <property type="match status" value="1"/>
</dbReference>
<dbReference type="GO" id="GO:0042777">
    <property type="term" value="P:proton motive force-driven plasma membrane ATP synthesis"/>
    <property type="evidence" value="ECO:0007669"/>
    <property type="project" value="UniProtKB-UniRule"/>
</dbReference>
<evidence type="ECO:0000256" key="10">
    <source>
        <dbReference type="ARBA" id="ARBA00060385"/>
    </source>
</evidence>
<keyword evidence="4 11" id="KW-0813">Transport</keyword>
<protein>
    <recommendedName>
        <fullName evidence="11">ATP synthase gamma chain</fullName>
    </recommendedName>
    <alternativeName>
        <fullName evidence="11">ATP synthase F1 sector gamma subunit</fullName>
    </alternativeName>
    <alternativeName>
        <fullName evidence="11">F-ATPase gamma subunit</fullName>
    </alternativeName>
</protein>
<reference evidence="12" key="1">
    <citation type="journal article" date="2020" name="mSystems">
        <title>Genome- and Community-Level Interaction Insights into Carbon Utilization and Element Cycling Functions of Hydrothermarchaeota in Hydrothermal Sediment.</title>
        <authorList>
            <person name="Zhou Z."/>
            <person name="Liu Y."/>
            <person name="Xu W."/>
            <person name="Pan J."/>
            <person name="Luo Z.H."/>
            <person name="Li M."/>
        </authorList>
    </citation>
    <scope>NUCLEOTIDE SEQUENCE [LARGE SCALE GENOMIC DNA]</scope>
    <source>
        <strain evidence="12">HyVt-456</strain>
    </source>
</reference>
<dbReference type="PANTHER" id="PTHR11693">
    <property type="entry name" value="ATP SYNTHASE GAMMA CHAIN"/>
    <property type="match status" value="1"/>
</dbReference>
<comment type="subcellular location">
    <subcellularLocation>
        <location evidence="11">Cell membrane</location>
        <topology evidence="11">Peripheral membrane protein</topology>
    </subcellularLocation>
    <subcellularLocation>
        <location evidence="2">Membrane</location>
        <topology evidence="2">Peripheral membrane protein</topology>
    </subcellularLocation>
    <subcellularLocation>
        <location evidence="10">Thylakoid</location>
    </subcellularLocation>
</comment>
<organism evidence="12">
    <name type="scientific">Caldithrix abyssi</name>
    <dbReference type="NCBI Taxonomy" id="187145"/>
    <lineage>
        <taxon>Bacteria</taxon>
        <taxon>Pseudomonadati</taxon>
        <taxon>Calditrichota</taxon>
        <taxon>Calditrichia</taxon>
        <taxon>Calditrichales</taxon>
        <taxon>Calditrichaceae</taxon>
        <taxon>Caldithrix</taxon>
    </lineage>
</organism>
<dbReference type="Gene3D" id="1.10.287.80">
    <property type="entry name" value="ATP synthase, gamma subunit, helix hairpin domain"/>
    <property type="match status" value="1"/>
</dbReference>
<name>A0A7V1LPU6_CALAY</name>
<sequence length="291" mass="33040">MATLREIRQRISSVKTTQQITKAMKMVAAAKMRRAQENILAIRPYANEINGLIHHIAESGEDKFENPLMQSRPVEKVLLVVVTADRGLCGAFNSNIIRTTESVFTKYSQNAEVELYTIGRKASEYFGKRAYPIYKQKAGIFHGLNFERALEISRDVVSAYQSSVFDRVIFIYNEFKSAIAQNLREEVFLPFVAEEPENTALRDYNEYIYEPDKQSILNALIPKHLNVQVWRILLESNAAEQGARMTAMDNATENAEEIKSKLTLYYNRARQAAITTEISEIVGGAEALKES</sequence>
<dbReference type="Proteomes" id="UP000886005">
    <property type="component" value="Unassembled WGS sequence"/>
</dbReference>
<evidence type="ECO:0000256" key="8">
    <source>
        <dbReference type="ARBA" id="ARBA00023196"/>
    </source>
</evidence>
<keyword evidence="11" id="KW-1003">Cell membrane</keyword>
<comment type="similarity">
    <text evidence="3 11">Belongs to the ATPase gamma chain family.</text>
</comment>
<dbReference type="CDD" id="cd12151">
    <property type="entry name" value="F1-ATPase_gamma"/>
    <property type="match status" value="1"/>
</dbReference>
<proteinExistence type="inferred from homology"/>
<evidence type="ECO:0000256" key="9">
    <source>
        <dbReference type="ARBA" id="ARBA00023310"/>
    </source>
</evidence>
<gene>
    <name evidence="11 12" type="primary">atpG</name>
    <name evidence="12" type="ORF">ENJ10_14685</name>
</gene>
<dbReference type="PRINTS" id="PR00126">
    <property type="entry name" value="ATPASEGAMMA"/>
</dbReference>
<dbReference type="GO" id="GO:0005524">
    <property type="term" value="F:ATP binding"/>
    <property type="evidence" value="ECO:0007669"/>
    <property type="project" value="UniProtKB-UniRule"/>
</dbReference>
<dbReference type="SUPFAM" id="SSF52943">
    <property type="entry name" value="ATP synthase (F1-ATPase), gamma subunit"/>
    <property type="match status" value="1"/>
</dbReference>
<evidence type="ECO:0000256" key="2">
    <source>
        <dbReference type="ARBA" id="ARBA00004170"/>
    </source>
</evidence>
<dbReference type="Gene3D" id="3.40.1380.10">
    <property type="match status" value="1"/>
</dbReference>
<dbReference type="InterPro" id="IPR000131">
    <property type="entry name" value="ATP_synth_F1_gsu"/>
</dbReference>
<evidence type="ECO:0000256" key="5">
    <source>
        <dbReference type="ARBA" id="ARBA00022781"/>
    </source>
</evidence>
<dbReference type="InterPro" id="IPR023632">
    <property type="entry name" value="ATP_synth_F1_gsu_CS"/>
</dbReference>